<evidence type="ECO:0000313" key="2">
    <source>
        <dbReference type="Proteomes" id="UP001283341"/>
    </source>
</evidence>
<reference evidence="1" key="2">
    <citation type="submission" date="2023-06" db="EMBL/GenBank/DDBJ databases">
        <authorList>
            <consortium name="Lawrence Berkeley National Laboratory"/>
            <person name="Haridas S."/>
            <person name="Hensen N."/>
            <person name="Bonometti L."/>
            <person name="Westerberg I."/>
            <person name="Brannstrom I.O."/>
            <person name="Guillou S."/>
            <person name="Cros-Aarteil S."/>
            <person name="Calhoun S."/>
            <person name="Kuo A."/>
            <person name="Mondo S."/>
            <person name="Pangilinan J."/>
            <person name="Riley R."/>
            <person name="Labutti K."/>
            <person name="Andreopoulos B."/>
            <person name="Lipzen A."/>
            <person name="Chen C."/>
            <person name="Yanf M."/>
            <person name="Daum C."/>
            <person name="Ng V."/>
            <person name="Clum A."/>
            <person name="Steindorff A."/>
            <person name="Ohm R."/>
            <person name="Martin F."/>
            <person name="Silar P."/>
            <person name="Natvig D."/>
            <person name="Lalanne C."/>
            <person name="Gautier V."/>
            <person name="Ament-Velasquez S.L."/>
            <person name="Kruys A."/>
            <person name="Hutchinson M.I."/>
            <person name="Powell A.J."/>
            <person name="Barry K."/>
            <person name="Miller A.N."/>
            <person name="Grigoriev I.V."/>
            <person name="Debuchy R."/>
            <person name="Gladieux P."/>
            <person name="Thoren M.H."/>
            <person name="Johannesson H."/>
        </authorList>
    </citation>
    <scope>NUCLEOTIDE SEQUENCE</scope>
    <source>
        <strain evidence="1">CBS 118394</strain>
    </source>
</reference>
<dbReference type="AlphaFoldDB" id="A0AAE0I2J7"/>
<dbReference type="EMBL" id="JAUEDM010000005">
    <property type="protein sequence ID" value="KAK3316461.1"/>
    <property type="molecule type" value="Genomic_DNA"/>
</dbReference>
<evidence type="ECO:0000313" key="1">
    <source>
        <dbReference type="EMBL" id="KAK3316461.1"/>
    </source>
</evidence>
<proteinExistence type="predicted"/>
<gene>
    <name evidence="1" type="ORF">B0H66DRAFT_561356</name>
</gene>
<accession>A0AAE0I2J7</accession>
<sequence>MAGTSEPTDISYHRPDHRREKELDHLADHVLLMSSTQELQPTQEQLRAVMARVHAFSCRLTSL</sequence>
<organism evidence="1 2">
    <name type="scientific">Apodospora peruviana</name>
    <dbReference type="NCBI Taxonomy" id="516989"/>
    <lineage>
        <taxon>Eukaryota</taxon>
        <taxon>Fungi</taxon>
        <taxon>Dikarya</taxon>
        <taxon>Ascomycota</taxon>
        <taxon>Pezizomycotina</taxon>
        <taxon>Sordariomycetes</taxon>
        <taxon>Sordariomycetidae</taxon>
        <taxon>Sordariales</taxon>
        <taxon>Lasiosphaeriaceae</taxon>
        <taxon>Apodospora</taxon>
    </lineage>
</organism>
<name>A0AAE0I2J7_9PEZI</name>
<protein>
    <submittedName>
        <fullName evidence="1">Uncharacterized protein</fullName>
    </submittedName>
</protein>
<keyword evidence="2" id="KW-1185">Reference proteome</keyword>
<dbReference type="Proteomes" id="UP001283341">
    <property type="component" value="Unassembled WGS sequence"/>
</dbReference>
<comment type="caution">
    <text evidence="1">The sequence shown here is derived from an EMBL/GenBank/DDBJ whole genome shotgun (WGS) entry which is preliminary data.</text>
</comment>
<reference evidence="1" key="1">
    <citation type="journal article" date="2023" name="Mol. Phylogenet. Evol.">
        <title>Genome-scale phylogeny and comparative genomics of the fungal order Sordariales.</title>
        <authorList>
            <person name="Hensen N."/>
            <person name="Bonometti L."/>
            <person name="Westerberg I."/>
            <person name="Brannstrom I.O."/>
            <person name="Guillou S."/>
            <person name="Cros-Aarteil S."/>
            <person name="Calhoun S."/>
            <person name="Haridas S."/>
            <person name="Kuo A."/>
            <person name="Mondo S."/>
            <person name="Pangilinan J."/>
            <person name="Riley R."/>
            <person name="LaButti K."/>
            <person name="Andreopoulos B."/>
            <person name="Lipzen A."/>
            <person name="Chen C."/>
            <person name="Yan M."/>
            <person name="Daum C."/>
            <person name="Ng V."/>
            <person name="Clum A."/>
            <person name="Steindorff A."/>
            <person name="Ohm R.A."/>
            <person name="Martin F."/>
            <person name="Silar P."/>
            <person name="Natvig D.O."/>
            <person name="Lalanne C."/>
            <person name="Gautier V."/>
            <person name="Ament-Velasquez S.L."/>
            <person name="Kruys A."/>
            <person name="Hutchinson M.I."/>
            <person name="Powell A.J."/>
            <person name="Barry K."/>
            <person name="Miller A.N."/>
            <person name="Grigoriev I.V."/>
            <person name="Debuchy R."/>
            <person name="Gladieux P."/>
            <person name="Hiltunen Thoren M."/>
            <person name="Johannesson H."/>
        </authorList>
    </citation>
    <scope>NUCLEOTIDE SEQUENCE</scope>
    <source>
        <strain evidence="1">CBS 118394</strain>
    </source>
</reference>